<proteinExistence type="predicted"/>
<evidence type="ECO:0000313" key="2">
    <source>
        <dbReference type="EMBL" id="QEN08723.1"/>
    </source>
</evidence>
<dbReference type="PANTHER" id="PTHR47099">
    <property type="entry name" value="METHYLCOBAMIDE:COM METHYLTRANSFERASE MTBA"/>
    <property type="match status" value="1"/>
</dbReference>
<dbReference type="GO" id="GO:0004853">
    <property type="term" value="F:uroporphyrinogen decarboxylase activity"/>
    <property type="evidence" value="ECO:0007669"/>
    <property type="project" value="InterPro"/>
</dbReference>
<name>A0A5C1QKT2_9SPIO</name>
<keyword evidence="3" id="KW-1185">Reference proteome</keyword>
<organism evidence="2 3">
    <name type="scientific">Oceanispirochaeta crateris</name>
    <dbReference type="NCBI Taxonomy" id="2518645"/>
    <lineage>
        <taxon>Bacteria</taxon>
        <taxon>Pseudomonadati</taxon>
        <taxon>Spirochaetota</taxon>
        <taxon>Spirochaetia</taxon>
        <taxon>Spirochaetales</taxon>
        <taxon>Spirochaetaceae</taxon>
        <taxon>Oceanispirochaeta</taxon>
    </lineage>
</organism>
<dbReference type="RefSeq" id="WP_149486804.1">
    <property type="nucleotide sequence ID" value="NZ_CP036150.1"/>
</dbReference>
<dbReference type="AlphaFoldDB" id="A0A5C1QKT2"/>
<evidence type="ECO:0000313" key="3">
    <source>
        <dbReference type="Proteomes" id="UP000324209"/>
    </source>
</evidence>
<dbReference type="Pfam" id="PF01208">
    <property type="entry name" value="URO-D"/>
    <property type="match status" value="1"/>
</dbReference>
<dbReference type="EMBL" id="CP036150">
    <property type="protein sequence ID" value="QEN08723.1"/>
    <property type="molecule type" value="Genomic_DNA"/>
</dbReference>
<dbReference type="OrthoDB" id="161361at2"/>
<gene>
    <name evidence="2" type="ORF">EXM22_12255</name>
</gene>
<sequence length="351" mass="39608">MNARERVLAVLNREKPDRVPVDIWLVPELVEQFKKELNVEDELDIYRKLDVDKIVWLGIPYKGVILKDPNEHQEINHWGVKFEAVQANQGVEYGEVSFNPLKGLETLEELDAYPWPSPDDFDYVTAAAEAKELAKEFVTLGPWVSLFEVYCQMRGLEDALMDTVMNPEFLHKALDYIADSQGEMVRRFLEAAEGAIDLVFLSDDMGSQTSLLMSPDSFDEFLFPRMKKWCDMIHSYGARVLFHTDGASEPIIPRLIEAGVDVLNPIQHVCTGMDCKSIKAKYGDKIIFHGGVENQKILPFGTAEEVAQETKMCLEELGPQGYLPCSCHFAQAGTPIANVMALIETVQNFSL</sequence>
<protein>
    <recommendedName>
        <fullName evidence="1">Uroporphyrinogen decarboxylase (URO-D) domain-containing protein</fullName>
    </recommendedName>
</protein>
<reference evidence="2 3" key="1">
    <citation type="submission" date="2019-02" db="EMBL/GenBank/DDBJ databases">
        <title>Complete Genome Sequence and Methylome Analysis of free living Spirochaetas.</title>
        <authorList>
            <person name="Fomenkov A."/>
            <person name="Dubinina G."/>
            <person name="Leshcheva N."/>
            <person name="Mikheeva N."/>
            <person name="Grabovich M."/>
            <person name="Vincze T."/>
            <person name="Roberts R.J."/>
        </authorList>
    </citation>
    <scope>NUCLEOTIDE SEQUENCE [LARGE SCALE GENOMIC DNA]</scope>
    <source>
        <strain evidence="2 3">K2</strain>
    </source>
</reference>
<dbReference type="SUPFAM" id="SSF51726">
    <property type="entry name" value="UROD/MetE-like"/>
    <property type="match status" value="1"/>
</dbReference>
<accession>A0A5C1QKT2</accession>
<dbReference type="KEGG" id="ock:EXM22_12255"/>
<dbReference type="Gene3D" id="3.20.20.210">
    <property type="match status" value="1"/>
</dbReference>
<dbReference type="InterPro" id="IPR038071">
    <property type="entry name" value="UROD/MetE-like_sf"/>
</dbReference>
<dbReference type="InterPro" id="IPR052024">
    <property type="entry name" value="Methanogen_methyltrans"/>
</dbReference>
<dbReference type="Proteomes" id="UP000324209">
    <property type="component" value="Chromosome"/>
</dbReference>
<dbReference type="PANTHER" id="PTHR47099:SF1">
    <property type="entry name" value="METHYLCOBAMIDE:COM METHYLTRANSFERASE MTBA"/>
    <property type="match status" value="1"/>
</dbReference>
<dbReference type="GO" id="GO:0006779">
    <property type="term" value="P:porphyrin-containing compound biosynthetic process"/>
    <property type="evidence" value="ECO:0007669"/>
    <property type="project" value="InterPro"/>
</dbReference>
<feature type="domain" description="Uroporphyrinogen decarboxylase (URO-D)" evidence="1">
    <location>
        <begin position="105"/>
        <end position="348"/>
    </location>
</feature>
<evidence type="ECO:0000259" key="1">
    <source>
        <dbReference type="Pfam" id="PF01208"/>
    </source>
</evidence>
<dbReference type="InterPro" id="IPR000257">
    <property type="entry name" value="Uroporphyrinogen_deCOase"/>
</dbReference>